<evidence type="ECO:0000256" key="1">
    <source>
        <dbReference type="SAM" id="MobiDB-lite"/>
    </source>
</evidence>
<feature type="region of interest" description="Disordered" evidence="1">
    <location>
        <begin position="1"/>
        <end position="39"/>
    </location>
</feature>
<protein>
    <submittedName>
        <fullName evidence="2">PGAP1-like protein</fullName>
    </submittedName>
</protein>
<evidence type="ECO:0000313" key="2">
    <source>
        <dbReference type="EMBL" id="KAK7254160.1"/>
    </source>
</evidence>
<accession>A0ABR1GDR8</accession>
<keyword evidence="3" id="KW-1185">Reference proteome</keyword>
<proteinExistence type="predicted"/>
<organism evidence="2 3">
    <name type="scientific">Aureococcus anophagefferens</name>
    <name type="common">Harmful bloom alga</name>
    <dbReference type="NCBI Taxonomy" id="44056"/>
    <lineage>
        <taxon>Eukaryota</taxon>
        <taxon>Sar</taxon>
        <taxon>Stramenopiles</taxon>
        <taxon>Ochrophyta</taxon>
        <taxon>Pelagophyceae</taxon>
        <taxon>Pelagomonadales</taxon>
        <taxon>Pelagomonadaceae</taxon>
        <taxon>Aureococcus</taxon>
    </lineage>
</organism>
<gene>
    <name evidence="2" type="ORF">SO694_00008453</name>
</gene>
<comment type="caution">
    <text evidence="2">The sequence shown here is derived from an EMBL/GenBank/DDBJ whole genome shotgun (WGS) entry which is preliminary data.</text>
</comment>
<feature type="compositionally biased region" description="Basic residues" evidence="1">
    <location>
        <begin position="29"/>
        <end position="38"/>
    </location>
</feature>
<name>A0ABR1GDR8_AURAN</name>
<evidence type="ECO:0000313" key="3">
    <source>
        <dbReference type="Proteomes" id="UP001363151"/>
    </source>
</evidence>
<reference evidence="2 3" key="1">
    <citation type="submission" date="2024-03" db="EMBL/GenBank/DDBJ databases">
        <title>Aureococcus anophagefferens CCMP1851 and Kratosvirus quantuckense: Draft genome of a second virus-susceptible host strain in the model system.</title>
        <authorList>
            <person name="Chase E."/>
            <person name="Truchon A.R."/>
            <person name="Schepens W."/>
            <person name="Wilhelm S.W."/>
        </authorList>
    </citation>
    <scope>NUCLEOTIDE SEQUENCE [LARGE SCALE GENOMIC DNA]</scope>
    <source>
        <strain evidence="2 3">CCMP1851</strain>
    </source>
</reference>
<dbReference type="EMBL" id="JBBJCI010000032">
    <property type="protein sequence ID" value="KAK7254160.1"/>
    <property type="molecule type" value="Genomic_DNA"/>
</dbReference>
<dbReference type="Proteomes" id="UP001363151">
    <property type="component" value="Unassembled WGS sequence"/>
</dbReference>
<sequence>MSSSPIVEVGDADPLAGTHAAAAEASSRKPSRFTLKKRPAPEALHRQTLRALLAASPATFDATFTERRLGFAVVLAKYASSGRAFVRVTSTTPGVCEPSVKPTDELAAVDGEPVLSPDGASLAALIGGILSGPRPLTFTFAGGARRVAAYDAQERKRSSEGADDARARCAAEADAAEATAGDHGPRRAWADRARNAARAAATLSLLRAGDAGALVDACKRGARDAKAARRAAEQIDNLGGPLLVAAVEAGAPALGVPRGRGGRRAAALLARAAARIPAADRGDVPPGSKATLCGVGDLGGVAAVAESYSPESDRYELRAGDGAVYAVRRNKFALEDAGGADAARARLALGVWRPRIAA</sequence>